<sequence length="1186" mass="136143">MNQRNFISQFALQKSSESSQRSKQSLQTAFLQLTSLSSDQPSMRNPQSSSNNPVFQQANSYQQILSQKQQEQQHSIQKANIYTPKKYSNNSKKSPSSSRVVHKSSKERANKKGCGKLVDSLMQDLEKYESPSKMNESRSHEQLMRKSLQQINESQDSYSNDMKLSKQSNTSGFLDRSAQQLNSSFHPPQQPVQQQREKTKTTSSQTRGTQQPQQIQHKMSQKRLVDEIKQLNKKMDMIGIFPNTNTAQMNMQQINNQSKDLQDLQNLSLRLQGSLPLQSIGRNSQQGIYQNMQMRSAPGVYNNIANQQNNTNVNNTFSGINTSGLLAYNEKPQMMSSNGYQQINQVNNTFIGQMPNTIGLNSLAAKDKVTMDKKTYEELMNYLVKVECKRIEKDKNNQLNHYQNKNTQGTAQISGKRPNSTLKRLGQNTQERFSHNPRQFNQNRELIFNRIPTQNLNNSSFLSAAPNSLGRNSKLRSNTEKSIVQSSSLRQIKRNNYVNDITQAYNHQTENIQKGLIQQNNIPQVSPFFNINQSQSIPTSKKGTQKKIVLQDKMVQEYQEMTQPKLQEMLQSGKYNPQKEQIMINPQQIYMAEKIQSARGNIKGTGKDLISGVNKVSNLLMHKEKMIKNNIGVVDSKQPLSQRDNQSSKQQSQRIEENNLIKRLTSAKNKKETKEEDQVLIDQNYFLNHRQSNPTGAARLNIQLDSDLLYGSNVTSHNNIQVILKDDLTANEEYLLEHQKHTNFDTFGDSENNKKVTAVSELHSPDHRMASPRINIQSYNNSIRQLSQKDQADINAYQNQGYQIQEFHYSGSFGVPMTLQNQSYQIDANNKLIQSMIQNGQNNLSFSIVGQNDMSIVSQEQLRQNKHAYIDNKGAIVIQDNELIYDDPDEDDENDDEIQQIIDKPFYLPEYQDEEEFFEQEKFPEQVKTTISPSSKSQNYHETDLQSIDNSTVEAVKKKLITDPDYRRELLQRVLPQFSKLNEQFTNSFLYKLKYANEDSSQNSNSLQKSNQSTYRQGTINHQLMSLNVIQSQSSLNSKIPGNMKFSNIVSSEGAEEYDLDELYTFDQRNNDTLMKQDHGQAVQALLKRINQNLNTNNSGGEGLNTMMSSQSRKIDNQDFDMALIDDKDEINTVIENDCDNDYADIYQSIGEDDAETEELRRKREFEYQKLLLKREIMMVAGTRQK</sequence>
<proteinExistence type="predicted"/>
<feature type="region of interest" description="Disordered" evidence="1">
    <location>
        <begin position="397"/>
        <end position="422"/>
    </location>
</feature>
<feature type="compositionally biased region" description="Low complexity" evidence="1">
    <location>
        <begin position="62"/>
        <end position="99"/>
    </location>
</feature>
<name>A0A078ABK7_STYLE</name>
<feature type="region of interest" description="Disordered" evidence="1">
    <location>
        <begin position="1"/>
        <end position="116"/>
    </location>
</feature>
<evidence type="ECO:0000313" key="3">
    <source>
        <dbReference type="Proteomes" id="UP000039865"/>
    </source>
</evidence>
<keyword evidence="3" id="KW-1185">Reference proteome</keyword>
<dbReference type="InParanoid" id="A0A078ABK7"/>
<feature type="compositionally biased region" description="Low complexity" evidence="1">
    <location>
        <begin position="201"/>
        <end position="216"/>
    </location>
</feature>
<feature type="region of interest" description="Disordered" evidence="1">
    <location>
        <begin position="181"/>
        <end position="221"/>
    </location>
</feature>
<accession>A0A078ABK7</accession>
<feature type="compositionally biased region" description="Polar residues" evidence="1">
    <location>
        <begin position="28"/>
        <end position="61"/>
    </location>
</feature>
<feature type="compositionally biased region" description="Polar residues" evidence="1">
    <location>
        <begin position="1"/>
        <end position="11"/>
    </location>
</feature>
<evidence type="ECO:0000313" key="2">
    <source>
        <dbReference type="EMBL" id="CDW78962.1"/>
    </source>
</evidence>
<reference evidence="2 3" key="1">
    <citation type="submission" date="2014-06" db="EMBL/GenBank/DDBJ databases">
        <authorList>
            <person name="Swart Estienne"/>
        </authorList>
    </citation>
    <scope>NUCLEOTIDE SEQUENCE [LARGE SCALE GENOMIC DNA]</scope>
    <source>
        <strain evidence="2 3">130c</strain>
    </source>
</reference>
<gene>
    <name evidence="2" type="primary">Contig16757.g17852</name>
    <name evidence="2" type="ORF">STYLEM_7947</name>
</gene>
<organism evidence="2 3">
    <name type="scientific">Stylonychia lemnae</name>
    <name type="common">Ciliate</name>
    <dbReference type="NCBI Taxonomy" id="5949"/>
    <lineage>
        <taxon>Eukaryota</taxon>
        <taxon>Sar</taxon>
        <taxon>Alveolata</taxon>
        <taxon>Ciliophora</taxon>
        <taxon>Intramacronucleata</taxon>
        <taxon>Spirotrichea</taxon>
        <taxon>Stichotrichia</taxon>
        <taxon>Sporadotrichida</taxon>
        <taxon>Oxytrichidae</taxon>
        <taxon>Stylonychinae</taxon>
        <taxon>Stylonychia</taxon>
    </lineage>
</organism>
<feature type="region of interest" description="Disordered" evidence="1">
    <location>
        <begin position="633"/>
        <end position="656"/>
    </location>
</feature>
<feature type="compositionally biased region" description="Polar residues" evidence="1">
    <location>
        <begin position="638"/>
        <end position="653"/>
    </location>
</feature>
<feature type="region of interest" description="Disordered" evidence="1">
    <location>
        <begin position="152"/>
        <end position="171"/>
    </location>
</feature>
<protein>
    <submittedName>
        <fullName evidence="2">Uncharacterized protein</fullName>
    </submittedName>
</protein>
<feature type="compositionally biased region" description="Low complexity" evidence="1">
    <location>
        <begin position="12"/>
        <end position="27"/>
    </location>
</feature>
<dbReference type="EMBL" id="CCKQ01007572">
    <property type="protein sequence ID" value="CDW78962.1"/>
    <property type="molecule type" value="Genomic_DNA"/>
</dbReference>
<feature type="compositionally biased region" description="Polar residues" evidence="1">
    <location>
        <begin position="181"/>
        <end position="194"/>
    </location>
</feature>
<evidence type="ECO:0000256" key="1">
    <source>
        <dbReference type="SAM" id="MobiDB-lite"/>
    </source>
</evidence>
<dbReference type="Proteomes" id="UP000039865">
    <property type="component" value="Unassembled WGS sequence"/>
</dbReference>
<dbReference type="AlphaFoldDB" id="A0A078ABK7"/>